<dbReference type="RefSeq" id="WP_066885787.1">
    <property type="nucleotide sequence ID" value="NZ_JYIJ01000015.1"/>
</dbReference>
<dbReference type="PANTHER" id="PTHR30055">
    <property type="entry name" value="HTH-TYPE TRANSCRIPTIONAL REGULATOR RUTR"/>
    <property type="match status" value="1"/>
</dbReference>
<keyword evidence="2 4" id="KW-0238">DNA-binding</keyword>
<evidence type="ECO:0000256" key="2">
    <source>
        <dbReference type="ARBA" id="ARBA00023125"/>
    </source>
</evidence>
<dbReference type="PROSITE" id="PS50977">
    <property type="entry name" value="HTH_TETR_2"/>
    <property type="match status" value="1"/>
</dbReference>
<feature type="domain" description="HTH tetR-type" evidence="5">
    <location>
        <begin position="17"/>
        <end position="77"/>
    </location>
</feature>
<dbReference type="GO" id="GO:0003700">
    <property type="term" value="F:DNA-binding transcription factor activity"/>
    <property type="evidence" value="ECO:0007669"/>
    <property type="project" value="TreeGrafter"/>
</dbReference>
<evidence type="ECO:0000313" key="7">
    <source>
        <dbReference type="Proteomes" id="UP000070188"/>
    </source>
</evidence>
<dbReference type="STRING" id="1469144.LI90_1462"/>
<name>A0A132MPV8_9ACTN</name>
<dbReference type="InterPro" id="IPR036271">
    <property type="entry name" value="Tet_transcr_reg_TetR-rel_C_sf"/>
</dbReference>
<dbReference type="Pfam" id="PF00440">
    <property type="entry name" value="TetR_N"/>
    <property type="match status" value="1"/>
</dbReference>
<dbReference type="PRINTS" id="PR00455">
    <property type="entry name" value="HTHTETR"/>
</dbReference>
<dbReference type="SUPFAM" id="SSF46689">
    <property type="entry name" value="Homeodomain-like"/>
    <property type="match status" value="1"/>
</dbReference>
<dbReference type="Pfam" id="PF16859">
    <property type="entry name" value="TetR_C_11"/>
    <property type="match status" value="1"/>
</dbReference>
<keyword evidence="7" id="KW-1185">Reference proteome</keyword>
<dbReference type="Proteomes" id="UP000070188">
    <property type="component" value="Unassembled WGS sequence"/>
</dbReference>
<dbReference type="OrthoDB" id="9796019at2"/>
<evidence type="ECO:0000256" key="4">
    <source>
        <dbReference type="PROSITE-ProRule" id="PRU00335"/>
    </source>
</evidence>
<keyword evidence="3" id="KW-0804">Transcription</keyword>
<accession>A0A132MPV8</accession>
<reference evidence="7" key="1">
    <citation type="submission" date="2015-04" db="EMBL/GenBank/DDBJ databases">
        <title>Physiological reanalysis, assessment of diazotrophy, and genome sequences of multiple isolates of Streptomyces thermoautotrophicus.</title>
        <authorList>
            <person name="MacKellar D.C."/>
            <person name="Lieber L."/>
            <person name="Norman J."/>
            <person name="Bolger A."/>
            <person name="Tobin C."/>
            <person name="Murray J.W."/>
            <person name="Chang R."/>
            <person name="Ford T."/>
            <person name="Nguyen P.Q."/>
            <person name="Woodward J."/>
            <person name="Permingeat H."/>
            <person name="Joshi N.S."/>
            <person name="Silver P.A."/>
            <person name="Usadel B."/>
            <person name="Rutherford A.W."/>
            <person name="Friesen M."/>
            <person name="Prell J."/>
        </authorList>
    </citation>
    <scope>NUCLEOTIDE SEQUENCE [LARGE SCALE GENOMIC DNA]</scope>
    <source>
        <strain evidence="7">H1</strain>
    </source>
</reference>
<evidence type="ECO:0000256" key="1">
    <source>
        <dbReference type="ARBA" id="ARBA00023015"/>
    </source>
</evidence>
<dbReference type="AlphaFoldDB" id="A0A132MPV8"/>
<dbReference type="PATRIC" id="fig|1469144.10.peg.1604"/>
<evidence type="ECO:0000259" key="5">
    <source>
        <dbReference type="PROSITE" id="PS50977"/>
    </source>
</evidence>
<dbReference type="Gene3D" id="1.10.357.10">
    <property type="entry name" value="Tetracycline Repressor, domain 2"/>
    <property type="match status" value="1"/>
</dbReference>
<dbReference type="InterPro" id="IPR011075">
    <property type="entry name" value="TetR_C"/>
</dbReference>
<gene>
    <name evidence="6" type="ORF">LI90_1462</name>
</gene>
<evidence type="ECO:0000313" key="6">
    <source>
        <dbReference type="EMBL" id="KWW99823.1"/>
    </source>
</evidence>
<dbReference type="Gene3D" id="1.10.10.60">
    <property type="entry name" value="Homeodomain-like"/>
    <property type="match status" value="1"/>
</dbReference>
<proteinExistence type="predicted"/>
<dbReference type="InterPro" id="IPR001647">
    <property type="entry name" value="HTH_TetR"/>
</dbReference>
<dbReference type="InterPro" id="IPR050109">
    <property type="entry name" value="HTH-type_TetR-like_transc_reg"/>
</dbReference>
<dbReference type="EMBL" id="LAXD01000001">
    <property type="protein sequence ID" value="KWW99823.1"/>
    <property type="molecule type" value="Genomic_DNA"/>
</dbReference>
<feature type="DNA-binding region" description="H-T-H motif" evidence="4">
    <location>
        <begin position="40"/>
        <end position="59"/>
    </location>
</feature>
<comment type="caution">
    <text evidence="6">The sequence shown here is derived from an EMBL/GenBank/DDBJ whole genome shotgun (WGS) entry which is preliminary data.</text>
</comment>
<organism evidence="6 7">
    <name type="scientific">Carbonactinospora thermoautotrophica</name>
    <dbReference type="NCBI Taxonomy" id="1469144"/>
    <lineage>
        <taxon>Bacteria</taxon>
        <taxon>Bacillati</taxon>
        <taxon>Actinomycetota</taxon>
        <taxon>Actinomycetes</taxon>
        <taxon>Kitasatosporales</taxon>
        <taxon>Carbonactinosporaceae</taxon>
        <taxon>Carbonactinospora</taxon>
    </lineage>
</organism>
<dbReference type="PANTHER" id="PTHR30055:SF149">
    <property type="entry name" value="TETR-FAMILY TRANSCRIPTIONAL REGULATOR"/>
    <property type="match status" value="1"/>
</dbReference>
<dbReference type="GO" id="GO:0000976">
    <property type="term" value="F:transcription cis-regulatory region binding"/>
    <property type="evidence" value="ECO:0007669"/>
    <property type="project" value="TreeGrafter"/>
</dbReference>
<dbReference type="InterPro" id="IPR009057">
    <property type="entry name" value="Homeodomain-like_sf"/>
</dbReference>
<evidence type="ECO:0000256" key="3">
    <source>
        <dbReference type="ARBA" id="ARBA00023163"/>
    </source>
</evidence>
<keyword evidence="1" id="KW-0805">Transcription regulation</keyword>
<sequence>MPRQPESQDPPRADHGDPRQEAILRATLDLLRDGGYASVTTDAIAARAGVSKSTLYRRWRNKTQLLLDAAYLEIPRVHVPDVGDFRDQVRLLLEQRLEQYRKPGVERSFGGLIGAAAENPEFGDSFSEWIEVQKSATAQIIQRAIARGEVRPDINVDHLTTLIAAPLVFRLVVERRTPDKEFVESILDVICRAIAVTPTEPERERAV</sequence>
<dbReference type="SUPFAM" id="SSF48498">
    <property type="entry name" value="Tetracyclin repressor-like, C-terminal domain"/>
    <property type="match status" value="1"/>
</dbReference>
<protein>
    <submittedName>
        <fullName evidence="6">Transcriptional regulator</fullName>
    </submittedName>
</protein>